<keyword evidence="4" id="KW-1134">Transmembrane beta strand</keyword>
<keyword evidence="7" id="KW-0998">Cell outer membrane</keyword>
<evidence type="ECO:0000256" key="8">
    <source>
        <dbReference type="SAM" id="Coils"/>
    </source>
</evidence>
<dbReference type="GO" id="GO:0015288">
    <property type="term" value="F:porin activity"/>
    <property type="evidence" value="ECO:0007669"/>
    <property type="project" value="TreeGrafter"/>
</dbReference>
<evidence type="ECO:0000256" key="7">
    <source>
        <dbReference type="ARBA" id="ARBA00023237"/>
    </source>
</evidence>
<dbReference type="Proteomes" id="UP000063234">
    <property type="component" value="Chromosome"/>
</dbReference>
<comment type="similarity">
    <text evidence="2">Belongs to the outer membrane factor (OMF) (TC 1.B.17) family.</text>
</comment>
<feature type="signal peptide" evidence="9">
    <location>
        <begin position="1"/>
        <end position="21"/>
    </location>
</feature>
<dbReference type="InterPro" id="IPR051906">
    <property type="entry name" value="TolC-like"/>
</dbReference>
<keyword evidence="5" id="KW-0812">Transmembrane</keyword>
<dbReference type="Pfam" id="PF02321">
    <property type="entry name" value="OEP"/>
    <property type="match status" value="2"/>
</dbReference>
<keyword evidence="3" id="KW-0813">Transport</keyword>
<keyword evidence="11" id="KW-1185">Reference proteome</keyword>
<feature type="chain" id="PRO_5006616323" evidence="9">
    <location>
        <begin position="22"/>
        <end position="432"/>
    </location>
</feature>
<keyword evidence="9" id="KW-0732">Signal</keyword>
<reference evidence="11" key="1">
    <citation type="journal article" date="2018" name="Science">
        <title>A primordial and reversible TCA cycle in a facultatively chemolithoautotrophic thermophile.</title>
        <authorList>
            <person name="Nunoura T."/>
            <person name="Chikaraishi Y."/>
            <person name="Izaki R."/>
            <person name="Suwa T."/>
            <person name="Sato T."/>
            <person name="Harada T."/>
            <person name="Mori K."/>
            <person name="Kato Y."/>
            <person name="Miyazaki M."/>
            <person name="Shimamura S."/>
            <person name="Yanagawa K."/>
            <person name="Shuto A."/>
            <person name="Ohkouchi N."/>
            <person name="Fujita N."/>
            <person name="Takaki Y."/>
            <person name="Atomi H."/>
            <person name="Takai K."/>
        </authorList>
    </citation>
    <scope>NUCLEOTIDE SEQUENCE [LARGE SCALE GENOMIC DNA]</scope>
    <source>
        <strain evidence="11">DSM 17441 / JCM 13301 / NBRC 103674 / ABI70S6</strain>
    </source>
</reference>
<name>A0A0S3QRV0_THET7</name>
<dbReference type="RefSeq" id="WP_068548907.1">
    <property type="nucleotide sequence ID" value="NZ_AP013035.1"/>
</dbReference>
<sequence>MLKKVFSVFLLFFSLCTVVSALTLKEAIDTAFKNSPLLKSRATNVEAAKEGVRAAWGGHLPQVDFKAGYTRLSDPVAVVPIKGFGKIPPTFSKNIYEWKSEGYLSLYEGERVSSLVKINEIEKQIAQLNLTLTKEELAANITNTFNKIIQLERLQRAQEAALRAIEKVYSDTQQLVKIGRAAPVDLLRIKTQLAAQKEGLSNTVELIKTTKRILCYLMGVSPDTSLEPEGELKLSKLSFQFFPELLDNRPDVRAARKRVQQAETFVKYNFGEHLPKVYISTSYGKRAGAGFHAEEEVWQAGVYIKLNLFSGGTISAKVRQAKARLLGAQLQFQDVMLKARTEILNAISSIEEAKNRVKTAEAALASAKEAFRVEKLKYLTGAGSVTDMLIAQAEWLQAQARLYQALYDYHQAVTAFKLASGTILRDFRGEER</sequence>
<gene>
    <name evidence="10" type="ORF">TST_0245</name>
</gene>
<comment type="subcellular location">
    <subcellularLocation>
        <location evidence="1">Cell outer membrane</location>
    </subcellularLocation>
</comment>
<accession>A0A0S3QRV0</accession>
<feature type="coiled-coil region" evidence="8">
    <location>
        <begin position="343"/>
        <end position="370"/>
    </location>
</feature>
<protein>
    <submittedName>
        <fullName evidence="10">Outer membrane channel protein TolC</fullName>
    </submittedName>
</protein>
<keyword evidence="6" id="KW-0472">Membrane</keyword>
<evidence type="ECO:0000313" key="11">
    <source>
        <dbReference type="Proteomes" id="UP000063234"/>
    </source>
</evidence>
<dbReference type="GO" id="GO:1990281">
    <property type="term" value="C:efflux pump complex"/>
    <property type="evidence" value="ECO:0007669"/>
    <property type="project" value="TreeGrafter"/>
</dbReference>
<dbReference type="STRING" id="1298851.TST_0245"/>
<dbReference type="KEGG" id="ttk:TST_0245"/>
<evidence type="ECO:0000256" key="2">
    <source>
        <dbReference type="ARBA" id="ARBA00007613"/>
    </source>
</evidence>
<dbReference type="GO" id="GO:0009279">
    <property type="term" value="C:cell outer membrane"/>
    <property type="evidence" value="ECO:0007669"/>
    <property type="project" value="UniProtKB-SubCell"/>
</dbReference>
<evidence type="ECO:0000256" key="3">
    <source>
        <dbReference type="ARBA" id="ARBA00022448"/>
    </source>
</evidence>
<evidence type="ECO:0000256" key="1">
    <source>
        <dbReference type="ARBA" id="ARBA00004442"/>
    </source>
</evidence>
<dbReference type="GO" id="GO:0015562">
    <property type="term" value="F:efflux transmembrane transporter activity"/>
    <property type="evidence" value="ECO:0007669"/>
    <property type="project" value="InterPro"/>
</dbReference>
<proteinExistence type="inferred from homology"/>
<evidence type="ECO:0000313" key="10">
    <source>
        <dbReference type="EMBL" id="BAT71054.1"/>
    </source>
</evidence>
<dbReference type="InterPro" id="IPR003423">
    <property type="entry name" value="OMP_efflux"/>
</dbReference>
<evidence type="ECO:0000256" key="9">
    <source>
        <dbReference type="SAM" id="SignalP"/>
    </source>
</evidence>
<organism evidence="10 11">
    <name type="scientific">Thermosulfidibacter takaii (strain DSM 17441 / JCM 13301 / NBRC 103674 / ABI70S6)</name>
    <dbReference type="NCBI Taxonomy" id="1298851"/>
    <lineage>
        <taxon>Bacteria</taxon>
        <taxon>Pseudomonadati</taxon>
        <taxon>Thermosulfidibacterota</taxon>
        <taxon>Thermosulfidibacteria</taxon>
        <taxon>Thermosulfidibacterales</taxon>
        <taxon>Thermosulfidibacteraceae</taxon>
    </lineage>
</organism>
<dbReference type="EMBL" id="AP013035">
    <property type="protein sequence ID" value="BAT71054.1"/>
    <property type="molecule type" value="Genomic_DNA"/>
</dbReference>
<dbReference type="Gene3D" id="1.20.1600.10">
    <property type="entry name" value="Outer membrane efflux proteins (OEP)"/>
    <property type="match status" value="1"/>
</dbReference>
<keyword evidence="8" id="KW-0175">Coiled coil</keyword>
<dbReference type="AlphaFoldDB" id="A0A0S3QRV0"/>
<evidence type="ECO:0000256" key="5">
    <source>
        <dbReference type="ARBA" id="ARBA00022692"/>
    </source>
</evidence>
<dbReference type="OrthoDB" id="5498081at2"/>
<dbReference type="PANTHER" id="PTHR30026:SF20">
    <property type="entry name" value="OUTER MEMBRANE PROTEIN TOLC"/>
    <property type="match status" value="1"/>
</dbReference>
<dbReference type="PANTHER" id="PTHR30026">
    <property type="entry name" value="OUTER MEMBRANE PROTEIN TOLC"/>
    <property type="match status" value="1"/>
</dbReference>
<evidence type="ECO:0000256" key="4">
    <source>
        <dbReference type="ARBA" id="ARBA00022452"/>
    </source>
</evidence>
<dbReference type="SUPFAM" id="SSF56954">
    <property type="entry name" value="Outer membrane efflux proteins (OEP)"/>
    <property type="match status" value="1"/>
</dbReference>
<evidence type="ECO:0000256" key="6">
    <source>
        <dbReference type="ARBA" id="ARBA00023136"/>
    </source>
</evidence>